<sequence>MGFDEKFLVRAFWRRGNKEIKEVLLIKPSDRNEKSEKALNSFSELLKQVEVPLNVLEVDPKDFTSAVSKIARELMNSRSTSFIINLSSGMRILGLEVLTAFLLLDINAELEVEMENQEGVVTWSLKDMVKGRIDVKGDVEILKAVKKGINTVSEVAREVGAPIATVWRKVNRLIEEGYLEKDEKDLLRLTVKGRISTEIYDASS</sequence>
<dbReference type="Gene3D" id="3.40.50.11700">
    <property type="match status" value="1"/>
</dbReference>
<evidence type="ECO:0000313" key="2">
    <source>
        <dbReference type="EMBL" id="QKR01115.1"/>
    </source>
</evidence>
<dbReference type="InterPro" id="IPR036390">
    <property type="entry name" value="WH_DNA-bd_sf"/>
</dbReference>
<dbReference type="Gene3D" id="1.10.10.10">
    <property type="entry name" value="Winged helix-like DNA-binding domain superfamily/Winged helix DNA-binding domain"/>
    <property type="match status" value="1"/>
</dbReference>
<keyword evidence="2" id="KW-0238">DNA-binding</keyword>
<dbReference type="NCBIfam" id="TIGR01884">
    <property type="entry name" value="cas_HTH"/>
    <property type="match status" value="1"/>
</dbReference>
<evidence type="ECO:0000259" key="1">
    <source>
        <dbReference type="Pfam" id="PF22662"/>
    </source>
</evidence>
<name>A0A6N0NY21_9CREN</name>
<accession>A0A6N0NY21</accession>
<dbReference type="InterPro" id="IPR054588">
    <property type="entry name" value="Csa3_N"/>
</dbReference>
<evidence type="ECO:0000313" key="3">
    <source>
        <dbReference type="Proteomes" id="UP000509301"/>
    </source>
</evidence>
<dbReference type="OrthoDB" id="97174at2157"/>
<dbReference type="KEGG" id="mten:GWK48_10275"/>
<dbReference type="EMBL" id="CP049074">
    <property type="protein sequence ID" value="QKR01115.1"/>
    <property type="molecule type" value="Genomic_DNA"/>
</dbReference>
<reference evidence="2 3" key="1">
    <citation type="submission" date="2020-02" db="EMBL/GenBank/DDBJ databases">
        <title>Comparative genome analysis reveals the metabolism and evolution of the thermophilic archaeal genus Metallosphaera.</title>
        <authorList>
            <person name="Jiang C."/>
        </authorList>
    </citation>
    <scope>NUCLEOTIDE SEQUENCE [LARGE SCALE GENOMIC DNA]</scope>
    <source>
        <strain evidence="2 3">Ric-A</strain>
    </source>
</reference>
<dbReference type="Proteomes" id="UP000509301">
    <property type="component" value="Chromosome"/>
</dbReference>
<gene>
    <name evidence="2" type="ORF">GWK48_10275</name>
</gene>
<dbReference type="Pfam" id="PF22662">
    <property type="entry name" value="Csa3_N"/>
    <property type="match status" value="1"/>
</dbReference>
<dbReference type="Pfam" id="PF13412">
    <property type="entry name" value="HTH_24"/>
    <property type="match status" value="1"/>
</dbReference>
<proteinExistence type="predicted"/>
<dbReference type="InterPro" id="IPR010163">
    <property type="entry name" value="Csa3"/>
</dbReference>
<feature type="domain" description="Csa3 N-terminal" evidence="1">
    <location>
        <begin position="1"/>
        <end position="113"/>
    </location>
</feature>
<organism evidence="2 3">
    <name type="scientific">Metallosphaera tengchongensis</name>
    <dbReference type="NCBI Taxonomy" id="1532350"/>
    <lineage>
        <taxon>Archaea</taxon>
        <taxon>Thermoproteota</taxon>
        <taxon>Thermoprotei</taxon>
        <taxon>Sulfolobales</taxon>
        <taxon>Sulfolobaceae</taxon>
        <taxon>Metallosphaera</taxon>
    </lineage>
</organism>
<dbReference type="AlphaFoldDB" id="A0A6N0NY21"/>
<dbReference type="SUPFAM" id="SSF46785">
    <property type="entry name" value="Winged helix' DNA-binding domain"/>
    <property type="match status" value="1"/>
</dbReference>
<dbReference type="GO" id="GO:0003677">
    <property type="term" value="F:DNA binding"/>
    <property type="evidence" value="ECO:0007669"/>
    <property type="project" value="UniProtKB-KW"/>
</dbReference>
<protein>
    <submittedName>
        <fullName evidence="2">CRISPR locus-related DNA-binding protein</fullName>
    </submittedName>
</protein>
<dbReference type="InterPro" id="IPR036388">
    <property type="entry name" value="WH-like_DNA-bd_sf"/>
</dbReference>
<keyword evidence="3" id="KW-1185">Reference proteome</keyword>